<feature type="domain" description="N-acetyltransferase" evidence="1">
    <location>
        <begin position="181"/>
        <end position="342"/>
    </location>
</feature>
<dbReference type="Gene3D" id="3.40.630.30">
    <property type="match status" value="1"/>
</dbReference>
<dbReference type="PROSITE" id="PS51186">
    <property type="entry name" value="GNAT"/>
    <property type="match status" value="1"/>
</dbReference>
<dbReference type="GO" id="GO:0016747">
    <property type="term" value="F:acyltransferase activity, transferring groups other than amino-acyl groups"/>
    <property type="evidence" value="ECO:0007669"/>
    <property type="project" value="InterPro"/>
</dbReference>
<sequence length="342" mass="38357">MPAVSTTFSASVYRSAKSLPHVVWSTFESDPRNSNVMYAHAFKAAQEIMHTSVADGHLWIVCSTEGDLQTPVDLVLSCTQGPLGTYPIFIFCAHPLSKLTDQFLVPRMHLLVKTLHGCVKTERVYSVFAVDVVTRIFAEHWYHLTGVQHYREPYYAAKITFCTTRTLKVRRQFTVLPDISYDLRLAVTDDIPDVSKLCYGFAAASEPFVLTMEKAIQEATLLVENKQIWVHTVNALNQRPEIASIVAVTREGGAVAAITKVYTNPDWRSRRCAERLVRKVTQTLLKSKESVILYVAHNNPAACKVYNRVGFVGLDGSLPPVNGVDSWLELGFDRDLVDLGHW</sequence>
<evidence type="ECO:0000313" key="2">
    <source>
        <dbReference type="EMBL" id="RDB28653.1"/>
    </source>
</evidence>
<reference evidence="2" key="1">
    <citation type="submission" date="2018-04" db="EMBL/GenBank/DDBJ databases">
        <title>Whole genome sequencing of Hypsizygus marmoreus.</title>
        <authorList>
            <person name="Choi I.-G."/>
            <person name="Min B."/>
            <person name="Kim J.-G."/>
            <person name="Kim S."/>
            <person name="Oh Y.-L."/>
            <person name="Kong W.-S."/>
            <person name="Park H."/>
            <person name="Jeong J."/>
            <person name="Song E.-S."/>
        </authorList>
    </citation>
    <scope>NUCLEOTIDE SEQUENCE [LARGE SCALE GENOMIC DNA]</scope>
    <source>
        <strain evidence="2">51987-8</strain>
    </source>
</reference>
<dbReference type="AlphaFoldDB" id="A0A369KA06"/>
<organism evidence="2 3">
    <name type="scientific">Hypsizygus marmoreus</name>
    <name type="common">White beech mushroom</name>
    <name type="synonym">Agaricus marmoreus</name>
    <dbReference type="NCBI Taxonomy" id="39966"/>
    <lineage>
        <taxon>Eukaryota</taxon>
        <taxon>Fungi</taxon>
        <taxon>Dikarya</taxon>
        <taxon>Basidiomycota</taxon>
        <taxon>Agaricomycotina</taxon>
        <taxon>Agaricomycetes</taxon>
        <taxon>Agaricomycetidae</taxon>
        <taxon>Agaricales</taxon>
        <taxon>Tricholomatineae</taxon>
        <taxon>Lyophyllaceae</taxon>
        <taxon>Hypsizygus</taxon>
    </lineage>
</organism>
<dbReference type="OrthoDB" id="5372118at2759"/>
<accession>A0A369KA06</accession>
<dbReference type="InterPro" id="IPR013653">
    <property type="entry name" value="GCN5-like_dom"/>
</dbReference>
<protein>
    <recommendedName>
        <fullName evidence="1">N-acetyltransferase domain-containing protein</fullName>
    </recommendedName>
</protein>
<name>A0A369KA06_HYPMA</name>
<dbReference type="EMBL" id="LUEZ02000010">
    <property type="protein sequence ID" value="RDB28653.1"/>
    <property type="molecule type" value="Genomic_DNA"/>
</dbReference>
<dbReference type="InParanoid" id="A0A369KA06"/>
<proteinExistence type="predicted"/>
<dbReference type="Pfam" id="PF08445">
    <property type="entry name" value="FR47"/>
    <property type="match status" value="1"/>
</dbReference>
<keyword evidence="3" id="KW-1185">Reference proteome</keyword>
<comment type="caution">
    <text evidence="2">The sequence shown here is derived from an EMBL/GenBank/DDBJ whole genome shotgun (WGS) entry which is preliminary data.</text>
</comment>
<evidence type="ECO:0000259" key="1">
    <source>
        <dbReference type="PROSITE" id="PS51186"/>
    </source>
</evidence>
<gene>
    <name evidence="2" type="ORF">Hypma_015809</name>
</gene>
<dbReference type="Proteomes" id="UP000076154">
    <property type="component" value="Unassembled WGS sequence"/>
</dbReference>
<dbReference type="InterPro" id="IPR000182">
    <property type="entry name" value="GNAT_dom"/>
</dbReference>
<evidence type="ECO:0000313" key="3">
    <source>
        <dbReference type="Proteomes" id="UP000076154"/>
    </source>
</evidence>
<dbReference type="InterPro" id="IPR016181">
    <property type="entry name" value="Acyl_CoA_acyltransferase"/>
</dbReference>
<dbReference type="SUPFAM" id="SSF55729">
    <property type="entry name" value="Acyl-CoA N-acyltransferases (Nat)"/>
    <property type="match status" value="1"/>
</dbReference>